<keyword evidence="2" id="KW-1185">Reference proteome</keyword>
<dbReference type="RefSeq" id="XP_047761725.1">
    <property type="nucleotide sequence ID" value="XM_047905463.1"/>
</dbReference>
<sequence length="98" mass="11235">MVKALVSAPPTTTILDFWRLWAEIKGVELVVQVDKVFHAAGVPEWMAREIHESKLYVSKYGWAGGDPEVKKPEEAGVEMDKLMDVEQYMREESYKGFM</sequence>
<gene>
    <name evidence="1" type="ORF">CLAFUR5_06315</name>
</gene>
<dbReference type="AlphaFoldDB" id="A0A9Q8LH52"/>
<dbReference type="Proteomes" id="UP000756132">
    <property type="component" value="Chromosome 5"/>
</dbReference>
<dbReference type="GeneID" id="71986193"/>
<dbReference type="KEGG" id="ffu:CLAFUR5_06315"/>
<dbReference type="EMBL" id="CP090167">
    <property type="protein sequence ID" value="UJO17359.1"/>
    <property type="molecule type" value="Genomic_DNA"/>
</dbReference>
<dbReference type="OrthoDB" id="3358371at2759"/>
<organism evidence="1 2">
    <name type="scientific">Passalora fulva</name>
    <name type="common">Tomato leaf mold</name>
    <name type="synonym">Cladosporium fulvum</name>
    <dbReference type="NCBI Taxonomy" id="5499"/>
    <lineage>
        <taxon>Eukaryota</taxon>
        <taxon>Fungi</taxon>
        <taxon>Dikarya</taxon>
        <taxon>Ascomycota</taxon>
        <taxon>Pezizomycotina</taxon>
        <taxon>Dothideomycetes</taxon>
        <taxon>Dothideomycetidae</taxon>
        <taxon>Mycosphaerellales</taxon>
        <taxon>Mycosphaerellaceae</taxon>
        <taxon>Fulvia</taxon>
    </lineage>
</organism>
<name>A0A9Q8LH52_PASFU</name>
<reference evidence="1" key="2">
    <citation type="journal article" date="2022" name="Microb. Genom.">
        <title>A chromosome-scale genome assembly of the tomato pathogen Cladosporium fulvum reveals a compartmentalized genome architecture and the presence of a dispensable chromosome.</title>
        <authorList>
            <person name="Zaccaron A.Z."/>
            <person name="Chen L.H."/>
            <person name="Samaras A."/>
            <person name="Stergiopoulos I."/>
        </authorList>
    </citation>
    <scope>NUCLEOTIDE SEQUENCE</scope>
    <source>
        <strain evidence="1">Race5_Kim</strain>
    </source>
</reference>
<evidence type="ECO:0000313" key="2">
    <source>
        <dbReference type="Proteomes" id="UP000756132"/>
    </source>
</evidence>
<accession>A0A9Q8LH52</accession>
<proteinExistence type="predicted"/>
<protein>
    <submittedName>
        <fullName evidence="1">Uncharacterized protein</fullName>
    </submittedName>
</protein>
<evidence type="ECO:0000313" key="1">
    <source>
        <dbReference type="EMBL" id="UJO17359.1"/>
    </source>
</evidence>
<reference evidence="1" key="1">
    <citation type="submission" date="2021-12" db="EMBL/GenBank/DDBJ databases">
        <authorList>
            <person name="Zaccaron A."/>
            <person name="Stergiopoulos I."/>
        </authorList>
    </citation>
    <scope>NUCLEOTIDE SEQUENCE</scope>
    <source>
        <strain evidence="1">Race5_Kim</strain>
    </source>
</reference>